<dbReference type="CDD" id="cd00093">
    <property type="entry name" value="HTH_XRE"/>
    <property type="match status" value="1"/>
</dbReference>
<dbReference type="PANTHER" id="PTHR46797">
    <property type="entry name" value="HTH-TYPE TRANSCRIPTIONAL REGULATOR"/>
    <property type="match status" value="1"/>
</dbReference>
<dbReference type="Pfam" id="PF01381">
    <property type="entry name" value="HTH_3"/>
    <property type="match status" value="1"/>
</dbReference>
<comment type="caution">
    <text evidence="3">The sequence shown here is derived from an EMBL/GenBank/DDBJ whole genome shotgun (WGS) entry which is preliminary data.</text>
</comment>
<dbReference type="PANTHER" id="PTHR46797:SF1">
    <property type="entry name" value="METHYLPHOSPHONATE SYNTHASE"/>
    <property type="match status" value="1"/>
</dbReference>
<gene>
    <name evidence="3" type="ORF">NK118_14530</name>
</gene>
<evidence type="ECO:0000313" key="4">
    <source>
        <dbReference type="Proteomes" id="UP001523565"/>
    </source>
</evidence>
<evidence type="ECO:0000259" key="2">
    <source>
        <dbReference type="PROSITE" id="PS50943"/>
    </source>
</evidence>
<dbReference type="InterPro" id="IPR050807">
    <property type="entry name" value="TransReg_Diox_bact_type"/>
</dbReference>
<dbReference type="InterPro" id="IPR010982">
    <property type="entry name" value="Lambda_DNA-bd_dom_sf"/>
</dbReference>
<dbReference type="Proteomes" id="UP001523565">
    <property type="component" value="Unassembled WGS sequence"/>
</dbReference>
<dbReference type="SUPFAM" id="SSF47413">
    <property type="entry name" value="lambda repressor-like DNA-binding domains"/>
    <property type="match status" value="1"/>
</dbReference>
<sequence>MYMSGETIKHFRKKLGFTQEELAESSDLTADYISKIENSRRVAGKVAIMRIINALGISEIDILFHEHRNNVNTDIKFQIMTWLLSDCTDQELHIISDVVSVLKESLRNERKKGYGFINQEI</sequence>
<name>A0ABT1EQB1_9FIRM</name>
<protein>
    <submittedName>
        <fullName evidence="3">Helix-turn-helix domain-containing protein</fullName>
    </submittedName>
</protein>
<keyword evidence="1" id="KW-0238">DNA-binding</keyword>
<evidence type="ECO:0000256" key="1">
    <source>
        <dbReference type="ARBA" id="ARBA00023125"/>
    </source>
</evidence>
<evidence type="ECO:0000313" key="3">
    <source>
        <dbReference type="EMBL" id="MCP1111467.1"/>
    </source>
</evidence>
<keyword evidence="4" id="KW-1185">Reference proteome</keyword>
<organism evidence="3 4">
    <name type="scientific">Ohessyouella blattaphilus</name>
    <dbReference type="NCBI Taxonomy" id="2949333"/>
    <lineage>
        <taxon>Bacteria</taxon>
        <taxon>Bacillati</taxon>
        <taxon>Bacillota</taxon>
        <taxon>Clostridia</taxon>
        <taxon>Lachnospirales</taxon>
        <taxon>Lachnospiraceae</taxon>
        <taxon>Ohessyouella</taxon>
    </lineage>
</organism>
<dbReference type="PROSITE" id="PS50943">
    <property type="entry name" value="HTH_CROC1"/>
    <property type="match status" value="1"/>
</dbReference>
<dbReference type="Gene3D" id="1.10.260.40">
    <property type="entry name" value="lambda repressor-like DNA-binding domains"/>
    <property type="match status" value="1"/>
</dbReference>
<dbReference type="InterPro" id="IPR001387">
    <property type="entry name" value="Cro/C1-type_HTH"/>
</dbReference>
<dbReference type="EMBL" id="JAMZFV010000037">
    <property type="protein sequence ID" value="MCP1111467.1"/>
    <property type="molecule type" value="Genomic_DNA"/>
</dbReference>
<feature type="domain" description="HTH cro/C1-type" evidence="2">
    <location>
        <begin position="8"/>
        <end position="63"/>
    </location>
</feature>
<proteinExistence type="predicted"/>
<dbReference type="SMART" id="SM00530">
    <property type="entry name" value="HTH_XRE"/>
    <property type="match status" value="1"/>
</dbReference>
<dbReference type="RefSeq" id="WP_262070327.1">
    <property type="nucleotide sequence ID" value="NZ_JAMXOC010000037.1"/>
</dbReference>
<accession>A0ABT1EQB1</accession>
<reference evidence="3 4" key="1">
    <citation type="journal article" date="2022" name="Genome Biol. Evol.">
        <title>Host diet, physiology and behaviors set the stage for Lachnospiraceae cladogenesis.</title>
        <authorList>
            <person name="Vera-Ponce De Leon A."/>
            <person name="Schneider M."/>
            <person name="Jahnes B.C."/>
            <person name="Sadowski V."/>
            <person name="Camuy-Velez L.A."/>
            <person name="Duan J."/>
            <person name="Sabree Z.L."/>
        </authorList>
    </citation>
    <scope>NUCLEOTIDE SEQUENCE [LARGE SCALE GENOMIC DNA]</scope>
    <source>
        <strain evidence="3 4">PAL227</strain>
    </source>
</reference>